<reference evidence="11" key="1">
    <citation type="submission" date="2023-03" db="EMBL/GenBank/DDBJ databases">
        <title>Chromosome-scale reference genome and RAD-based genetic map of yellow starthistle (Centaurea solstitialis) reveal putative structural variation and QTLs associated with invader traits.</title>
        <authorList>
            <person name="Reatini B."/>
            <person name="Cang F.A."/>
            <person name="Jiang Q."/>
            <person name="Mckibben M.T.W."/>
            <person name="Barker M.S."/>
            <person name="Rieseberg L.H."/>
            <person name="Dlugosch K.M."/>
        </authorList>
    </citation>
    <scope>NUCLEOTIDE SEQUENCE</scope>
    <source>
        <strain evidence="11">CAN-66</strain>
        <tissue evidence="11">Leaf</tissue>
    </source>
</reference>
<dbReference type="GO" id="GO:0009506">
    <property type="term" value="C:plasmodesma"/>
    <property type="evidence" value="ECO:0007669"/>
    <property type="project" value="TreeGrafter"/>
</dbReference>
<evidence type="ECO:0000256" key="3">
    <source>
        <dbReference type="ARBA" id="ARBA00022679"/>
    </source>
</evidence>
<evidence type="ECO:0000256" key="6">
    <source>
        <dbReference type="ARBA" id="ARBA00022840"/>
    </source>
</evidence>
<dbReference type="PANTHER" id="PTHR27003:SF380">
    <property type="entry name" value="MITOGEN-ACTIVATED PROTEIN (MAP) KINASE KINASE KINASE STE11, CRYPTOCOCCUS-RELATED"/>
    <property type="match status" value="1"/>
</dbReference>
<evidence type="ECO:0000256" key="4">
    <source>
        <dbReference type="ARBA" id="ARBA00022741"/>
    </source>
</evidence>
<dbReference type="PANTHER" id="PTHR27003">
    <property type="entry name" value="OS07G0166700 PROTEIN"/>
    <property type="match status" value="1"/>
</dbReference>
<evidence type="ECO:0000256" key="1">
    <source>
        <dbReference type="ARBA" id="ARBA00012513"/>
    </source>
</evidence>
<dbReference type="PROSITE" id="PS00108">
    <property type="entry name" value="PROTEIN_KINASE_ST"/>
    <property type="match status" value="1"/>
</dbReference>
<evidence type="ECO:0000313" key="11">
    <source>
        <dbReference type="EMBL" id="KAJ9537508.1"/>
    </source>
</evidence>
<comment type="caution">
    <text evidence="11">The sequence shown here is derived from an EMBL/GenBank/DDBJ whole genome shotgun (WGS) entry which is preliminary data.</text>
</comment>
<protein>
    <recommendedName>
        <fullName evidence="1">non-specific serine/threonine protein kinase</fullName>
        <ecNumber evidence="1">2.7.11.1</ecNumber>
    </recommendedName>
</protein>
<dbReference type="InterPro" id="IPR011009">
    <property type="entry name" value="Kinase-like_dom_sf"/>
</dbReference>
<dbReference type="GO" id="GO:0004714">
    <property type="term" value="F:transmembrane receptor protein tyrosine kinase activity"/>
    <property type="evidence" value="ECO:0007669"/>
    <property type="project" value="InterPro"/>
</dbReference>
<dbReference type="InterPro" id="IPR000719">
    <property type="entry name" value="Prot_kinase_dom"/>
</dbReference>
<evidence type="ECO:0000259" key="10">
    <source>
        <dbReference type="PROSITE" id="PS50011"/>
    </source>
</evidence>
<keyword evidence="3" id="KW-0808">Transferase</keyword>
<keyword evidence="4" id="KW-0547">Nucleotide-binding</keyword>
<dbReference type="Pfam" id="PF14299">
    <property type="entry name" value="PP2"/>
    <property type="match status" value="1"/>
</dbReference>
<feature type="compositionally biased region" description="Basic and acidic residues" evidence="9">
    <location>
        <begin position="598"/>
        <end position="614"/>
    </location>
</feature>
<dbReference type="InterPro" id="IPR025886">
    <property type="entry name" value="PP2-like"/>
</dbReference>
<comment type="catalytic activity">
    <reaction evidence="7">
        <text>L-threonyl-[protein] + ATP = O-phospho-L-threonyl-[protein] + ADP + H(+)</text>
        <dbReference type="Rhea" id="RHEA:46608"/>
        <dbReference type="Rhea" id="RHEA-COMP:11060"/>
        <dbReference type="Rhea" id="RHEA-COMP:11605"/>
        <dbReference type="ChEBI" id="CHEBI:15378"/>
        <dbReference type="ChEBI" id="CHEBI:30013"/>
        <dbReference type="ChEBI" id="CHEBI:30616"/>
        <dbReference type="ChEBI" id="CHEBI:61977"/>
        <dbReference type="ChEBI" id="CHEBI:456216"/>
        <dbReference type="EC" id="2.7.11.1"/>
    </reaction>
</comment>
<keyword evidence="6" id="KW-0067">ATP-binding</keyword>
<dbReference type="Pfam" id="PF00069">
    <property type="entry name" value="Pkinase"/>
    <property type="match status" value="1"/>
</dbReference>
<feature type="region of interest" description="Disordered" evidence="9">
    <location>
        <begin position="506"/>
        <end position="531"/>
    </location>
</feature>
<dbReference type="FunFam" id="3.30.200.20:FF:000039">
    <property type="entry name" value="receptor-like protein kinase FERONIA"/>
    <property type="match status" value="1"/>
</dbReference>
<dbReference type="GO" id="GO:0005886">
    <property type="term" value="C:plasma membrane"/>
    <property type="evidence" value="ECO:0007669"/>
    <property type="project" value="TreeGrafter"/>
</dbReference>
<feature type="region of interest" description="Disordered" evidence="9">
    <location>
        <begin position="544"/>
        <end position="620"/>
    </location>
</feature>
<dbReference type="Gene3D" id="3.30.200.20">
    <property type="entry name" value="Phosphorylase Kinase, domain 1"/>
    <property type="match status" value="1"/>
</dbReference>
<sequence>MSSEEFHHLKVHLEDVILATNNFDPEKLIGRGGFGPVYKGELFLPQGRTMMAFKRLDTKFGQGSIEFWKEIVMLSKYRHENLVSLLCYCDEGNEKILGYEFVSRGSLDRYLSDSSLTWTQRIRICIGVARALNYLHDPKGTQERVLHRDIKSSNILIDEEWNAKVSDFGLSKLGPANHPESYVYSRFVGTLGYCDPLYLELGFLTKESDVYSFGVVLFEVMCGRVCYGSRGGEQNGHFVNRWKNRYDENCLDDIVCCNLKRHIERRSLMIFSAIASRCLNSNRKERPKMSEIVKELEVALEVQIYREDNSYLVELGNLVQPPLSYRSIEELLLLLSEGFLYNDRRLSVNKNRRVYEMISATECITANKKGGFVALRTENSRFPNVLGSLMCSGFKVKGRTQFLSPHVTYIVSLVFKHNDMDHETHVPFKYKVDNEIHYSTSCLTLERGDGWLMTQLYRFISSQKEHDFEIKLLLPNKSLFIRYYFEGIEFKPKLMEDVAMKIEKNIKGHKQRSRRVPYSFNPPNPPNRLSNQHFARLACGFRDGHPTRIMREPSVNRDRDRPRPGPARPKPGYSPSSPAGLAQFNDDDDNFTVKAGNLRHEPETRPEPNPKRVDTNLIRN</sequence>
<dbReference type="EMBL" id="JARYMX010000008">
    <property type="protein sequence ID" value="KAJ9537508.1"/>
    <property type="molecule type" value="Genomic_DNA"/>
</dbReference>
<dbReference type="InterPro" id="IPR045272">
    <property type="entry name" value="ANXUR1/2-like"/>
</dbReference>
<proteinExistence type="predicted"/>
<dbReference type="SUPFAM" id="SSF56112">
    <property type="entry name" value="Protein kinase-like (PK-like)"/>
    <property type="match status" value="1"/>
</dbReference>
<dbReference type="GO" id="GO:0005524">
    <property type="term" value="F:ATP binding"/>
    <property type="evidence" value="ECO:0007669"/>
    <property type="project" value="UniProtKB-KW"/>
</dbReference>
<keyword evidence="5" id="KW-0418">Kinase</keyword>
<feature type="compositionally biased region" description="Basic and acidic residues" evidence="9">
    <location>
        <begin position="544"/>
        <end position="563"/>
    </location>
</feature>
<evidence type="ECO:0000256" key="5">
    <source>
        <dbReference type="ARBA" id="ARBA00022777"/>
    </source>
</evidence>
<dbReference type="AlphaFoldDB" id="A0AA38S824"/>
<gene>
    <name evidence="11" type="ORF">OSB04_030241</name>
</gene>
<dbReference type="EC" id="2.7.11.1" evidence="1"/>
<keyword evidence="12" id="KW-1185">Reference proteome</keyword>
<dbReference type="PROSITE" id="PS50011">
    <property type="entry name" value="PROTEIN_KINASE_DOM"/>
    <property type="match status" value="1"/>
</dbReference>
<accession>A0AA38S824</accession>
<dbReference type="SMART" id="SM00220">
    <property type="entry name" value="S_TKc"/>
    <property type="match status" value="1"/>
</dbReference>
<feature type="domain" description="Protein kinase" evidence="10">
    <location>
        <begin position="23"/>
        <end position="300"/>
    </location>
</feature>
<evidence type="ECO:0000256" key="9">
    <source>
        <dbReference type="SAM" id="MobiDB-lite"/>
    </source>
</evidence>
<comment type="catalytic activity">
    <reaction evidence="8">
        <text>L-seryl-[protein] + ATP = O-phospho-L-seryl-[protein] + ADP + H(+)</text>
        <dbReference type="Rhea" id="RHEA:17989"/>
        <dbReference type="Rhea" id="RHEA-COMP:9863"/>
        <dbReference type="Rhea" id="RHEA-COMP:11604"/>
        <dbReference type="ChEBI" id="CHEBI:15378"/>
        <dbReference type="ChEBI" id="CHEBI:29999"/>
        <dbReference type="ChEBI" id="CHEBI:30616"/>
        <dbReference type="ChEBI" id="CHEBI:83421"/>
        <dbReference type="ChEBI" id="CHEBI:456216"/>
        <dbReference type="EC" id="2.7.11.1"/>
    </reaction>
</comment>
<evidence type="ECO:0000256" key="7">
    <source>
        <dbReference type="ARBA" id="ARBA00047899"/>
    </source>
</evidence>
<keyword evidence="2" id="KW-0723">Serine/threonine-protein kinase</keyword>
<dbReference type="Gene3D" id="1.10.510.10">
    <property type="entry name" value="Transferase(Phosphotransferase) domain 1"/>
    <property type="match status" value="1"/>
</dbReference>
<dbReference type="InterPro" id="IPR008271">
    <property type="entry name" value="Ser/Thr_kinase_AS"/>
</dbReference>
<name>A0AA38S824_9ASTR</name>
<evidence type="ECO:0000256" key="2">
    <source>
        <dbReference type="ARBA" id="ARBA00022527"/>
    </source>
</evidence>
<dbReference type="GO" id="GO:0004674">
    <property type="term" value="F:protein serine/threonine kinase activity"/>
    <property type="evidence" value="ECO:0007669"/>
    <property type="project" value="UniProtKB-KW"/>
</dbReference>
<organism evidence="11 12">
    <name type="scientific">Centaurea solstitialis</name>
    <name type="common">yellow star-thistle</name>
    <dbReference type="NCBI Taxonomy" id="347529"/>
    <lineage>
        <taxon>Eukaryota</taxon>
        <taxon>Viridiplantae</taxon>
        <taxon>Streptophyta</taxon>
        <taxon>Embryophyta</taxon>
        <taxon>Tracheophyta</taxon>
        <taxon>Spermatophyta</taxon>
        <taxon>Magnoliopsida</taxon>
        <taxon>eudicotyledons</taxon>
        <taxon>Gunneridae</taxon>
        <taxon>Pentapetalae</taxon>
        <taxon>asterids</taxon>
        <taxon>campanulids</taxon>
        <taxon>Asterales</taxon>
        <taxon>Asteraceae</taxon>
        <taxon>Carduoideae</taxon>
        <taxon>Cardueae</taxon>
        <taxon>Centaureinae</taxon>
        <taxon>Centaurea</taxon>
    </lineage>
</organism>
<dbReference type="Proteomes" id="UP001172457">
    <property type="component" value="Chromosome 8"/>
</dbReference>
<evidence type="ECO:0000313" key="12">
    <source>
        <dbReference type="Proteomes" id="UP001172457"/>
    </source>
</evidence>
<evidence type="ECO:0000256" key="8">
    <source>
        <dbReference type="ARBA" id="ARBA00048679"/>
    </source>
</evidence>
<dbReference type="FunFam" id="1.10.510.10:FF:001023">
    <property type="entry name" value="Os07g0541700 protein"/>
    <property type="match status" value="1"/>
</dbReference>